<name>A0ABS5QA19_9PROT</name>
<sequence>MAKRRARANVHYAMHAEEIQSRRAARLDAMSREELRRWLDRGAAYQRAYQRRWRSEIQSDPEAHRRYLDLQAEYRRRLALARLMVQATQLKEMLDE</sequence>
<protein>
    <submittedName>
        <fullName evidence="1">Uncharacterized protein</fullName>
    </submittedName>
</protein>
<proteinExistence type="predicted"/>
<dbReference type="Proteomes" id="UP000766336">
    <property type="component" value="Unassembled WGS sequence"/>
</dbReference>
<gene>
    <name evidence="1" type="ORF">KHU32_06370</name>
</gene>
<reference evidence="1 2" key="1">
    <citation type="submission" date="2021-05" db="EMBL/GenBank/DDBJ databases">
        <title>Roseococcus sp. XZZS9, whole genome shotgun sequencing project.</title>
        <authorList>
            <person name="Zhao G."/>
            <person name="Shen L."/>
        </authorList>
    </citation>
    <scope>NUCLEOTIDE SEQUENCE [LARGE SCALE GENOMIC DNA]</scope>
    <source>
        <strain evidence="1 2">XZZS9</strain>
    </source>
</reference>
<keyword evidence="2" id="KW-1185">Reference proteome</keyword>
<accession>A0ABS5QA19</accession>
<evidence type="ECO:0000313" key="2">
    <source>
        <dbReference type="Proteomes" id="UP000766336"/>
    </source>
</evidence>
<comment type="caution">
    <text evidence="1">The sequence shown here is derived from an EMBL/GenBank/DDBJ whole genome shotgun (WGS) entry which is preliminary data.</text>
</comment>
<organism evidence="1 2">
    <name type="scientific">Roseococcus pinisoli</name>
    <dbReference type="NCBI Taxonomy" id="2835040"/>
    <lineage>
        <taxon>Bacteria</taxon>
        <taxon>Pseudomonadati</taxon>
        <taxon>Pseudomonadota</taxon>
        <taxon>Alphaproteobacteria</taxon>
        <taxon>Acetobacterales</taxon>
        <taxon>Roseomonadaceae</taxon>
        <taxon>Roseococcus</taxon>
    </lineage>
</organism>
<evidence type="ECO:0000313" key="1">
    <source>
        <dbReference type="EMBL" id="MBS7810554.1"/>
    </source>
</evidence>
<dbReference type="EMBL" id="JAHCDA010000001">
    <property type="protein sequence ID" value="MBS7810554.1"/>
    <property type="molecule type" value="Genomic_DNA"/>
</dbReference>
<dbReference type="RefSeq" id="WP_213669167.1">
    <property type="nucleotide sequence ID" value="NZ_JAHCDA010000001.1"/>
</dbReference>